<evidence type="ECO:0000313" key="1">
    <source>
        <dbReference type="EMBL" id="KAJ8683451.1"/>
    </source>
</evidence>
<name>A0ACC2PJ20_9HYME</name>
<sequence length="649" mass="74797">MSLNRGIIFIFSILFKLSCINGAVIDFVDEDYFGREADRYDWSRHPCIRDCWHSKEAKTCYYVMVIEQFSAMSKACYDCPYNMTDCSRPHCIPVDGVQKMIYTANRRLPGPAIEVCTNDIIVVDVRNRMLAESTTIHWHGVKQEGTPYMDGVPFVSQCPIHAGETFRYTFKASSSGTYFWHSHTGSQRTDGLYGCLVVHPSFEEDVHRALYDHDTHHMVISDWIHFDANSGLVKEYYDRIGIDPNTLIVNGKGRLERFTRNNKIYYTPTEVFGVNQNQRYRFRLINAGADDCPIRLSIDQHSMLVISLDSRDIRPTLVDAMDIWPGERIDFIVETNQKPDTYWVRLRGFGLCEPSNTSTGAFQVARLWYKSTELRDPTAPIGYNIPRMSNDTRILNPYQKGTESSPFTSISVPLLTSMETNDISLTPKPDQQIYIVFDYNQIDNYDFHRENLYGFNQVSQNRSIGTMQLNHISMKLPPFPLMSQWYMLDDNTLCNSTTIPRGECIRGYCACTHVLQVKLNSVIELVMVDEGRYQIVNHPLHLHGHFFRVVASEKLQGYTTAERVRDLDRQGKIQRRLDRAPIKDTIKAPGGGYTIVRFHANNPGYWFFHCHFEQHANVGMALVFKVGEHKDFPQAPRNFPMCGDYVPMM</sequence>
<dbReference type="Proteomes" id="UP001239111">
    <property type="component" value="Chromosome 1"/>
</dbReference>
<evidence type="ECO:0000313" key="2">
    <source>
        <dbReference type="Proteomes" id="UP001239111"/>
    </source>
</evidence>
<gene>
    <name evidence="1" type="ORF">QAD02_019243</name>
</gene>
<accession>A0ACC2PJ20</accession>
<proteinExistence type="predicted"/>
<comment type="caution">
    <text evidence="1">The sequence shown here is derived from an EMBL/GenBank/DDBJ whole genome shotgun (WGS) entry which is preliminary data.</text>
</comment>
<reference evidence="1" key="1">
    <citation type="submission" date="2023-04" db="EMBL/GenBank/DDBJ databases">
        <title>A chromosome-level genome assembly of the parasitoid wasp Eretmocerus hayati.</title>
        <authorList>
            <person name="Zhong Y."/>
            <person name="Liu S."/>
            <person name="Liu Y."/>
        </authorList>
    </citation>
    <scope>NUCLEOTIDE SEQUENCE</scope>
    <source>
        <strain evidence="1">ZJU_SS_LIU_2023</strain>
    </source>
</reference>
<dbReference type="EMBL" id="CM056741">
    <property type="protein sequence ID" value="KAJ8683451.1"/>
    <property type="molecule type" value="Genomic_DNA"/>
</dbReference>
<keyword evidence="2" id="KW-1185">Reference proteome</keyword>
<protein>
    <submittedName>
        <fullName evidence="1">Uncharacterized protein</fullName>
    </submittedName>
</protein>
<organism evidence="1 2">
    <name type="scientific">Eretmocerus hayati</name>
    <dbReference type="NCBI Taxonomy" id="131215"/>
    <lineage>
        <taxon>Eukaryota</taxon>
        <taxon>Metazoa</taxon>
        <taxon>Ecdysozoa</taxon>
        <taxon>Arthropoda</taxon>
        <taxon>Hexapoda</taxon>
        <taxon>Insecta</taxon>
        <taxon>Pterygota</taxon>
        <taxon>Neoptera</taxon>
        <taxon>Endopterygota</taxon>
        <taxon>Hymenoptera</taxon>
        <taxon>Apocrita</taxon>
        <taxon>Proctotrupomorpha</taxon>
        <taxon>Chalcidoidea</taxon>
        <taxon>Aphelinidae</taxon>
        <taxon>Aphelininae</taxon>
        <taxon>Eretmocerus</taxon>
    </lineage>
</organism>